<evidence type="ECO:0000256" key="1">
    <source>
        <dbReference type="SAM" id="MobiDB-lite"/>
    </source>
</evidence>
<keyword evidence="2" id="KW-0472">Membrane</keyword>
<feature type="transmembrane region" description="Helical" evidence="2">
    <location>
        <begin position="12"/>
        <end position="33"/>
    </location>
</feature>
<feature type="compositionally biased region" description="Polar residues" evidence="1">
    <location>
        <begin position="1020"/>
        <end position="1029"/>
    </location>
</feature>
<proteinExistence type="predicted"/>
<feature type="compositionally biased region" description="Polar residues" evidence="1">
    <location>
        <begin position="1045"/>
        <end position="1065"/>
    </location>
</feature>
<feature type="compositionally biased region" description="Basic and acidic residues" evidence="1">
    <location>
        <begin position="1218"/>
        <end position="1239"/>
    </location>
</feature>
<protein>
    <submittedName>
        <fullName evidence="3">Uncharacterized protein</fullName>
    </submittedName>
</protein>
<organism evidence="3 4">
    <name type="scientific">Ditylenchus destructor</name>
    <dbReference type="NCBI Taxonomy" id="166010"/>
    <lineage>
        <taxon>Eukaryota</taxon>
        <taxon>Metazoa</taxon>
        <taxon>Ecdysozoa</taxon>
        <taxon>Nematoda</taxon>
        <taxon>Chromadorea</taxon>
        <taxon>Rhabditida</taxon>
        <taxon>Tylenchina</taxon>
        <taxon>Tylenchomorpha</taxon>
        <taxon>Sphaerularioidea</taxon>
        <taxon>Anguinidae</taxon>
        <taxon>Anguininae</taxon>
        <taxon>Ditylenchus</taxon>
    </lineage>
</organism>
<reference evidence="3" key="1">
    <citation type="submission" date="2022-01" db="EMBL/GenBank/DDBJ databases">
        <title>Genome Sequence Resource for Two Populations of Ditylenchus destructor, the Migratory Endoparasitic Phytonematode.</title>
        <authorList>
            <person name="Zhang H."/>
            <person name="Lin R."/>
            <person name="Xie B."/>
        </authorList>
    </citation>
    <scope>NUCLEOTIDE SEQUENCE</scope>
    <source>
        <strain evidence="3">BazhouSP</strain>
    </source>
</reference>
<name>A0AAD4N0T9_9BILA</name>
<feature type="compositionally biased region" description="Low complexity" evidence="1">
    <location>
        <begin position="703"/>
        <end position="716"/>
    </location>
</feature>
<keyword evidence="4" id="KW-1185">Reference proteome</keyword>
<sequence>MGENASRDKLTVSKFLFILTFIFVSCAEVTLVVDGQLQFENISNVHLRVSTFNTRRILSFRVPVHGSIPPDYNCRNDMFRFHKSLTALKGSSVFLSRRPIDDISPKIVGFDMDCAITYDVSRPVKGGYAPESVVVYVGLDFSEEYDYGGKLELYLDSKPTKPPPRSIWPSRHTGPTSKPVKPILEREFRNINRTSRICAMANLEPIFTSEFTKKSWEKVRKSQLAGLAKAIARGKCEAIVVFGDVGKMKLTKTWKQVEISKKDNNGDLPWNNEEMKFRKQAAINKQYLKSDPTNRAYGYRLTIESEIFQELGKTLGTIPIINPWDFDLTYRRLGQKSNVDVDWDIDHNEFPDNMTYQEIEKLIESQKQEKWDINYGKGQFHFPRLMPRKLSTFSYIPEFPEHNLNIYWYGSGFGRLIFFTREIYIPVREKCEWYQSMLEKWLRDVIADSHQRIVAIEQRASLENENILKILRLQRCHIRDEVFNDIFYQRVEFVLRGEDGRNAVPLSKDPKEFVEQHILSVKDFAAIKMTTFSFLKSFPDSQDNKGRYRPRVYSKFLSELEKNKKNSEKDRLKTQKEKDAQDKKEREEAAVKALKEYHDQKLYGEGITEEQFVSDQVAKFVREQDLIRRHQAQDKKLLDEAQDDFTVKQVLMGAIMVFDNKLKEVQYVSTTPIRQYLRPFKIWPRRILSDSEKDDPPIGDADSGPSQTSTVSTTSSYHRKTFDNMVTAKQVSAPHRNEGTMKNVTRRFKSAVTEGFSRNFHRITGGRVVKNDTKPPVADATVEREPPLLAPGLVNNSALAVDSWEQRQELRYKSTRHETFYSRNNTIGTLRSTSPQTLRQNGVPHDRETSVSPTSPQPLRGKALQALESGRPPYTQRSDHRPQLPLQTGSGTSTPVSATSGRETLISPTSSQPLPSSLIPGPKLNQRPRPHPGYSSPVKRDEGLLPNTKPSGWQYPESGLLPNTKPSGWQYPESGLLPNTKPSGWQYLDSAKTSQTVENGYRTSSRTGSTVGTEVFPSRSGASTPTSNPMLGKAPQALQSGRLPYSQQSVNHPQLSHQSQRSGTSAPVRDATSARPEQYPLYTPGMGYVDSPVVENPNEEGRRSVSPVSSMSDYEPQSREAPVYSRSPLVSPIDPAMRETKRPYYSAPSKTPSLSPSRSSTFALNTIHEESKPINTTDQYMAKQTTHQDKDEDPYKDWLQKDWFGSDDGNPKGPAAGSKDRPRKNVYDSNQPHDSKGEDDSYYDENAGPGIHGYPGNYGKTDHYQIKANSPWGDAEYTPPANMPVYG</sequence>
<feature type="compositionally biased region" description="Low complexity" evidence="1">
    <location>
        <begin position="1002"/>
        <end position="1013"/>
    </location>
</feature>
<evidence type="ECO:0000256" key="2">
    <source>
        <dbReference type="SAM" id="Phobius"/>
    </source>
</evidence>
<dbReference type="EMBL" id="JAKKPZ010000039">
    <property type="protein sequence ID" value="KAI1707764.1"/>
    <property type="molecule type" value="Genomic_DNA"/>
</dbReference>
<evidence type="ECO:0000313" key="3">
    <source>
        <dbReference type="EMBL" id="KAI1707764.1"/>
    </source>
</evidence>
<feature type="compositionally biased region" description="Polar residues" evidence="1">
    <location>
        <begin position="1173"/>
        <end position="1185"/>
    </location>
</feature>
<feature type="region of interest" description="Disordered" evidence="1">
    <location>
        <begin position="823"/>
        <end position="1287"/>
    </location>
</feature>
<feature type="compositionally biased region" description="Polar residues" evidence="1">
    <location>
        <begin position="823"/>
        <end position="840"/>
    </location>
</feature>
<evidence type="ECO:0000313" key="4">
    <source>
        <dbReference type="Proteomes" id="UP001201812"/>
    </source>
</evidence>
<feature type="region of interest" description="Disordered" evidence="1">
    <location>
        <begin position="691"/>
        <end position="716"/>
    </location>
</feature>
<dbReference type="Proteomes" id="UP001201812">
    <property type="component" value="Unassembled WGS sequence"/>
</dbReference>
<feature type="region of interest" description="Disordered" evidence="1">
    <location>
        <begin position="564"/>
        <end position="587"/>
    </location>
</feature>
<keyword evidence="2" id="KW-1133">Transmembrane helix</keyword>
<comment type="caution">
    <text evidence="3">The sequence shown here is derived from an EMBL/GenBank/DDBJ whole genome shotgun (WGS) entry which is preliminary data.</text>
</comment>
<feature type="compositionally biased region" description="Polar residues" evidence="1">
    <location>
        <begin position="885"/>
        <end position="902"/>
    </location>
</feature>
<feature type="compositionally biased region" description="Basic and acidic residues" evidence="1">
    <location>
        <begin position="1186"/>
        <end position="1200"/>
    </location>
</feature>
<dbReference type="PROSITE" id="PS51257">
    <property type="entry name" value="PROKAR_LIPOPROTEIN"/>
    <property type="match status" value="1"/>
</dbReference>
<accession>A0AAD4N0T9</accession>
<gene>
    <name evidence="3" type="ORF">DdX_12322</name>
</gene>
<feature type="compositionally biased region" description="Low complexity" evidence="1">
    <location>
        <begin position="904"/>
        <end position="922"/>
    </location>
</feature>
<feature type="compositionally biased region" description="Low complexity" evidence="1">
    <location>
        <begin position="1148"/>
        <end position="1160"/>
    </location>
</feature>
<keyword evidence="2" id="KW-0812">Transmembrane</keyword>